<gene>
    <name evidence="1" type="ORF">HINF_LOCUS24152</name>
    <name evidence="2" type="ORF">HINF_LOCUS49089</name>
</gene>
<evidence type="ECO:0000313" key="1">
    <source>
        <dbReference type="EMBL" id="CAI9936507.1"/>
    </source>
</evidence>
<accession>A0AA86U3C8</accession>
<evidence type="ECO:0000313" key="3">
    <source>
        <dbReference type="Proteomes" id="UP001642409"/>
    </source>
</evidence>
<dbReference type="EMBL" id="CATOUU010000637">
    <property type="protein sequence ID" value="CAI9936507.1"/>
    <property type="molecule type" value="Genomic_DNA"/>
</dbReference>
<evidence type="ECO:0000313" key="2">
    <source>
        <dbReference type="EMBL" id="CAL6060157.1"/>
    </source>
</evidence>
<name>A0AA86U3C8_9EUKA</name>
<dbReference type="AlphaFoldDB" id="A0AA86U3C8"/>
<reference evidence="2 3" key="2">
    <citation type="submission" date="2024-07" db="EMBL/GenBank/DDBJ databases">
        <authorList>
            <person name="Akdeniz Z."/>
        </authorList>
    </citation>
    <scope>NUCLEOTIDE SEQUENCE [LARGE SCALE GENOMIC DNA]</scope>
</reference>
<keyword evidence="3" id="KW-1185">Reference proteome</keyword>
<comment type="caution">
    <text evidence="1">The sequence shown here is derived from an EMBL/GenBank/DDBJ whole genome shotgun (WGS) entry which is preliminary data.</text>
</comment>
<protein>
    <submittedName>
        <fullName evidence="2">Hypothetical_protein</fullName>
    </submittedName>
</protein>
<proteinExistence type="predicted"/>
<dbReference type="EMBL" id="CAXDID020000229">
    <property type="protein sequence ID" value="CAL6060157.1"/>
    <property type="molecule type" value="Genomic_DNA"/>
</dbReference>
<sequence length="123" mass="14646">MTIRILFSQLLLNCTDTKYQLFVFSYQQLNQLKKTAAHLLLKEKLLDIFQQIQEHSQLNHHFIIINLMFMIDYDPHMMFTFFLKELQQIFHRGSLWLNLLFVTMRCSSFSGQSNVGSDHQKAC</sequence>
<reference evidence="1" key="1">
    <citation type="submission" date="2023-06" db="EMBL/GenBank/DDBJ databases">
        <authorList>
            <person name="Kurt Z."/>
        </authorList>
    </citation>
    <scope>NUCLEOTIDE SEQUENCE</scope>
</reference>
<organism evidence="1">
    <name type="scientific">Hexamita inflata</name>
    <dbReference type="NCBI Taxonomy" id="28002"/>
    <lineage>
        <taxon>Eukaryota</taxon>
        <taxon>Metamonada</taxon>
        <taxon>Diplomonadida</taxon>
        <taxon>Hexamitidae</taxon>
        <taxon>Hexamitinae</taxon>
        <taxon>Hexamita</taxon>
    </lineage>
</organism>
<dbReference type="Proteomes" id="UP001642409">
    <property type="component" value="Unassembled WGS sequence"/>
</dbReference>